<dbReference type="PANTHER" id="PTHR35007:SF2">
    <property type="entry name" value="PILUS ASSEMBLE PROTEIN"/>
    <property type="match status" value="1"/>
</dbReference>
<protein>
    <submittedName>
        <fullName evidence="8">Pilus assembly protein TadB</fullName>
    </submittedName>
</protein>
<keyword evidence="5 6" id="KW-0472">Membrane</keyword>
<keyword evidence="9" id="KW-1185">Reference proteome</keyword>
<name>A0A498DCX3_9BACI</name>
<evidence type="ECO:0000256" key="1">
    <source>
        <dbReference type="ARBA" id="ARBA00004651"/>
    </source>
</evidence>
<evidence type="ECO:0000256" key="3">
    <source>
        <dbReference type="ARBA" id="ARBA00022692"/>
    </source>
</evidence>
<dbReference type="Proteomes" id="UP000270219">
    <property type="component" value="Unassembled WGS sequence"/>
</dbReference>
<reference evidence="8 9" key="1">
    <citation type="submission" date="2018-10" db="EMBL/GenBank/DDBJ databases">
        <title>Oceanobacillus sp. YLB-02 draft genome.</title>
        <authorList>
            <person name="Yu L."/>
        </authorList>
    </citation>
    <scope>NUCLEOTIDE SEQUENCE [LARGE SCALE GENOMIC DNA]</scope>
    <source>
        <strain evidence="8 9">YLB-02</strain>
    </source>
</reference>
<organism evidence="8 9">
    <name type="scientific">Oceanobacillus piezotolerans</name>
    <dbReference type="NCBI Taxonomy" id="2448030"/>
    <lineage>
        <taxon>Bacteria</taxon>
        <taxon>Bacillati</taxon>
        <taxon>Bacillota</taxon>
        <taxon>Bacilli</taxon>
        <taxon>Bacillales</taxon>
        <taxon>Bacillaceae</taxon>
        <taxon>Oceanobacillus</taxon>
    </lineage>
</organism>
<evidence type="ECO:0000256" key="4">
    <source>
        <dbReference type="ARBA" id="ARBA00022989"/>
    </source>
</evidence>
<keyword evidence="2" id="KW-1003">Cell membrane</keyword>
<dbReference type="PANTHER" id="PTHR35007">
    <property type="entry name" value="INTEGRAL MEMBRANE PROTEIN-RELATED"/>
    <property type="match status" value="1"/>
</dbReference>
<gene>
    <name evidence="8" type="ORF">D8M04_04695</name>
</gene>
<sequence length="310" mass="35988">MEQLFLITILSFIIFFGIALKAWYNYISERDKVHNHLKEVAHIPFEEERKKESFIKRFITKVLKYADDFSDIGERFNFYSESEDVYSWLIYANFPYELTVKRFQGLKIILMIAGFFAGVVLFLLGFPLRQFLLFLLPGLGYFGPIFWLRKKAKNRQDELSYTLPDFIDMVSVTLKAGASIDQAFYQISRYFEGPIREEFSRFHQRISLGAPRVEAYKELIERTNVPEFEMVIKSLIRGLQLGVPVAKTLEIQAEEIRKIRKEKVKEAASKASPKVTMITTFVVLPTAFIFIGGLLILNIIRNIQDSGGFL</sequence>
<comment type="subcellular location">
    <subcellularLocation>
        <location evidence="1">Cell membrane</location>
        <topology evidence="1">Multi-pass membrane protein</topology>
    </subcellularLocation>
</comment>
<keyword evidence="4 6" id="KW-1133">Transmembrane helix</keyword>
<dbReference type="RefSeq" id="WP_121521761.1">
    <property type="nucleotide sequence ID" value="NZ_RCHR01000002.1"/>
</dbReference>
<evidence type="ECO:0000313" key="8">
    <source>
        <dbReference type="EMBL" id="RLL46510.1"/>
    </source>
</evidence>
<feature type="transmembrane region" description="Helical" evidence="6">
    <location>
        <begin position="6"/>
        <end position="24"/>
    </location>
</feature>
<accession>A0A498DCX3</accession>
<feature type="transmembrane region" description="Helical" evidence="6">
    <location>
        <begin position="108"/>
        <end position="125"/>
    </location>
</feature>
<feature type="transmembrane region" description="Helical" evidence="6">
    <location>
        <begin position="275"/>
        <end position="300"/>
    </location>
</feature>
<dbReference type="AlphaFoldDB" id="A0A498DCX3"/>
<dbReference type="EMBL" id="RCHR01000002">
    <property type="protein sequence ID" value="RLL46510.1"/>
    <property type="molecule type" value="Genomic_DNA"/>
</dbReference>
<comment type="caution">
    <text evidence="8">The sequence shown here is derived from an EMBL/GenBank/DDBJ whole genome shotgun (WGS) entry which is preliminary data.</text>
</comment>
<dbReference type="GO" id="GO:0005886">
    <property type="term" value="C:plasma membrane"/>
    <property type="evidence" value="ECO:0007669"/>
    <property type="project" value="UniProtKB-SubCell"/>
</dbReference>
<evidence type="ECO:0000256" key="2">
    <source>
        <dbReference type="ARBA" id="ARBA00022475"/>
    </source>
</evidence>
<dbReference type="OrthoDB" id="2574794at2"/>
<evidence type="ECO:0000256" key="6">
    <source>
        <dbReference type="SAM" id="Phobius"/>
    </source>
</evidence>
<dbReference type="InterPro" id="IPR018076">
    <property type="entry name" value="T2SS_GspF_dom"/>
</dbReference>
<feature type="domain" description="Type II secretion system protein GspF" evidence="7">
    <location>
        <begin position="166"/>
        <end position="291"/>
    </location>
</feature>
<evidence type="ECO:0000313" key="9">
    <source>
        <dbReference type="Proteomes" id="UP000270219"/>
    </source>
</evidence>
<keyword evidence="3 6" id="KW-0812">Transmembrane</keyword>
<evidence type="ECO:0000256" key="5">
    <source>
        <dbReference type="ARBA" id="ARBA00023136"/>
    </source>
</evidence>
<feature type="transmembrane region" description="Helical" evidence="6">
    <location>
        <begin position="131"/>
        <end position="148"/>
    </location>
</feature>
<dbReference type="Pfam" id="PF00482">
    <property type="entry name" value="T2SSF"/>
    <property type="match status" value="1"/>
</dbReference>
<evidence type="ECO:0000259" key="7">
    <source>
        <dbReference type="Pfam" id="PF00482"/>
    </source>
</evidence>
<proteinExistence type="predicted"/>